<name>A0ABT5JKJ8_RHOTP</name>
<keyword evidence="4" id="KW-1185">Reference proteome</keyword>
<organism evidence="3 4">
    <name type="scientific">Rhodoplanes tepidamans</name>
    <name type="common">Rhodoplanes cryptolactis</name>
    <dbReference type="NCBI Taxonomy" id="200616"/>
    <lineage>
        <taxon>Bacteria</taxon>
        <taxon>Pseudomonadati</taxon>
        <taxon>Pseudomonadota</taxon>
        <taxon>Alphaproteobacteria</taxon>
        <taxon>Hyphomicrobiales</taxon>
        <taxon>Nitrobacteraceae</taxon>
        <taxon>Rhodoplanes</taxon>
    </lineage>
</organism>
<dbReference type="RefSeq" id="WP_272780802.1">
    <property type="nucleotide sequence ID" value="NZ_JAQQLI010000106.1"/>
</dbReference>
<dbReference type="InterPro" id="IPR051457">
    <property type="entry name" value="2-oxoacid:Fd_oxidoreductase"/>
</dbReference>
<evidence type="ECO:0000259" key="2">
    <source>
        <dbReference type="Pfam" id="PF02775"/>
    </source>
</evidence>
<dbReference type="PANTHER" id="PTHR48084">
    <property type="entry name" value="2-OXOGLUTARATE OXIDOREDUCTASE SUBUNIT KORB-RELATED"/>
    <property type="match status" value="1"/>
</dbReference>
<reference evidence="3" key="2">
    <citation type="submission" date="2023-02" db="EMBL/GenBank/DDBJ databases">
        <authorList>
            <person name="Rayyan A."/>
            <person name="Meyer T."/>
            <person name="Kyndt J.A."/>
        </authorList>
    </citation>
    <scope>NUCLEOTIDE SEQUENCE</scope>
    <source>
        <strain evidence="3">DSM 9987</strain>
    </source>
</reference>
<evidence type="ECO:0000313" key="4">
    <source>
        <dbReference type="Proteomes" id="UP001165652"/>
    </source>
</evidence>
<proteinExistence type="predicted"/>
<dbReference type="PANTHER" id="PTHR48084:SF1">
    <property type="entry name" value="2-OXOGLUTARATE SYNTHASE SUBUNIT KORB"/>
    <property type="match status" value="1"/>
</dbReference>
<evidence type="ECO:0000256" key="1">
    <source>
        <dbReference type="ARBA" id="ARBA00023002"/>
    </source>
</evidence>
<dbReference type="InterPro" id="IPR029061">
    <property type="entry name" value="THDP-binding"/>
</dbReference>
<comment type="caution">
    <text evidence="3">The sequence shown here is derived from an EMBL/GenBank/DDBJ whole genome shotgun (WGS) entry which is preliminary data.</text>
</comment>
<sequence>MLDATPKTTCDQKAPFDPREWLRLAAMPHFMCPGCGHGIALRALLAAVHDCGIAKDDLAVVCGIGCSGRVGGYIDANTMHTTHGRPLAFATGLKLARPDLTVVVVTGDGDCLAIGGNHLIHAARRNLDITCLMLNNEVYGMTGGQASPTTAATRVTSTTQSGAIEPTFDACALAAAAGAGFVGREVTRQAPALKTLIARALRHKGFAFVEVMSDCTEIYGRKNDLGEAPEMILSQKADMRPEQHRDAPDQPFRPNALPTGVFVERDLPEYGERLRAHAAAIRGEITP</sequence>
<dbReference type="SUPFAM" id="SSF52518">
    <property type="entry name" value="Thiamin diphosphate-binding fold (THDP-binding)"/>
    <property type="match status" value="1"/>
</dbReference>
<dbReference type="Pfam" id="PF02775">
    <property type="entry name" value="TPP_enzyme_C"/>
    <property type="match status" value="1"/>
</dbReference>
<evidence type="ECO:0000313" key="3">
    <source>
        <dbReference type="EMBL" id="MDC7789983.1"/>
    </source>
</evidence>
<dbReference type="Gene3D" id="3.40.50.970">
    <property type="match status" value="1"/>
</dbReference>
<feature type="domain" description="Thiamine pyrophosphate enzyme TPP-binding" evidence="2">
    <location>
        <begin position="65"/>
        <end position="211"/>
    </location>
</feature>
<protein>
    <submittedName>
        <fullName evidence="3">Thiamine pyrophosphate-dependent enzyme</fullName>
    </submittedName>
</protein>
<reference evidence="3" key="1">
    <citation type="journal article" date="2023" name="Microbiol Resour">
        <title>Genome Sequences of Rhodoplanes serenus and Two Thermotolerant Strains, Rhodoplanes tepidamans and 'Rhodoplanes cryptolactis,' Further Refine the Genus.</title>
        <authorList>
            <person name="Rayyan A.A."/>
            <person name="Kyndt J.A."/>
        </authorList>
    </citation>
    <scope>NUCLEOTIDE SEQUENCE</scope>
    <source>
        <strain evidence="3">DSM 9987</strain>
    </source>
</reference>
<dbReference type="Proteomes" id="UP001165652">
    <property type="component" value="Unassembled WGS sequence"/>
</dbReference>
<dbReference type="EMBL" id="JAQQLI010000106">
    <property type="protein sequence ID" value="MDC7789983.1"/>
    <property type="molecule type" value="Genomic_DNA"/>
</dbReference>
<gene>
    <name evidence="3" type="ORF">PQJ73_30255</name>
</gene>
<dbReference type="CDD" id="cd03375">
    <property type="entry name" value="TPP_OGFOR"/>
    <property type="match status" value="1"/>
</dbReference>
<dbReference type="InterPro" id="IPR011766">
    <property type="entry name" value="TPP_enzyme_TPP-bd"/>
</dbReference>
<accession>A0ABT5JKJ8</accession>
<keyword evidence="1" id="KW-0560">Oxidoreductase</keyword>